<dbReference type="GO" id="GO:0098797">
    <property type="term" value="C:plasma membrane protein complex"/>
    <property type="evidence" value="ECO:0007669"/>
    <property type="project" value="TreeGrafter"/>
</dbReference>
<dbReference type="PANTHER" id="PTHR30489">
    <property type="entry name" value="LIPOPROTEIN-RELEASING SYSTEM TRANSMEMBRANE PROTEIN LOLE"/>
    <property type="match status" value="1"/>
</dbReference>
<dbReference type="PANTHER" id="PTHR30489:SF0">
    <property type="entry name" value="LIPOPROTEIN-RELEASING SYSTEM TRANSMEMBRANE PROTEIN LOLE"/>
    <property type="match status" value="1"/>
</dbReference>
<dbReference type="RefSeq" id="WP_176239270.1">
    <property type="nucleotide sequence ID" value="NZ_AP024412.1"/>
</dbReference>
<protein>
    <submittedName>
        <fullName evidence="1">Permease</fullName>
    </submittedName>
</protein>
<dbReference type="GO" id="GO:0044874">
    <property type="term" value="P:lipoprotein localization to outer membrane"/>
    <property type="evidence" value="ECO:0007669"/>
    <property type="project" value="TreeGrafter"/>
</dbReference>
<reference evidence="1" key="1">
    <citation type="submission" date="2021-01" db="EMBL/GenBank/DDBJ databases">
        <title>Draft genome sequence of Acholeplasmataceae bacterium strain Mahy22.</title>
        <authorList>
            <person name="Watanabe M."/>
            <person name="Kojima H."/>
            <person name="Fukui M."/>
        </authorList>
    </citation>
    <scope>NUCLEOTIDE SEQUENCE</scope>
    <source>
        <strain evidence="1">Mahy22</strain>
    </source>
</reference>
<dbReference type="AlphaFoldDB" id="A0A7U9XWN9"/>
<dbReference type="InterPro" id="IPR051447">
    <property type="entry name" value="Lipoprotein-release_system"/>
</dbReference>
<evidence type="ECO:0000313" key="1">
    <source>
        <dbReference type="EMBL" id="BCR36624.1"/>
    </source>
</evidence>
<proteinExistence type="predicted"/>
<sequence>MKKSLNRLLFAWRYAIKNFIFNPMRSFLLTVGFLGIFVVVILAFSMNEFFNTYYMNKLEEKYQSFDLMMNVSASGDARFFSISQMNLNEDLNEMIEDKAVFFEFDVLLETQLEDRVYVHVFSSSEEDFSKISNVGDPNFQLEEDEMIITSSFAKLYDLEINDEVSLFAKSSEKSFVIIDIIEDGHLFIENSIFIDKDESISFFLSSLSPSLETLPSILLKNIYNSVYVDINPDYTYEQVLDQIQSISQYENLEINETIDQKTIDQFVSRNISVFSMMLSVVFVSILFVLQTTLLVYFNEKKGVFSQVNILGGKKQFSLGLVVIEMLLFFMISFILAILTTNIILDYGIHYLNGNLVYDIKFLSILYAFITVFVLTGVMVFYYFKSFYQVSDINHLKEQGVEVRFSFKKKFIILASSLIGYLLLEISFINQLLIGYGVVIKIVLAIVFMFALTAILLRLLMLYLDKRKNKNVLFYHFSMLLSKKAFKHYASVILIAFLTIMLLVFANGYMVQRASSYENAYQTDFILTHIVSNYDEVYEEINQLENVEHAERIGLFDSVYVTRYEQTIGQLISINHTQIKYFFNLEIELSALDNFIEDPDLKIILPDRYEKLYDLEIGDQILIYVNPTYEELSFEISGFFEKQLGDLAFTNMHFVYDDEDVYQSILVNASNDKTLLREQLLDLYSDQMIRILDVNQTLTNILFEMRRVTVYITFILSLIIGCFIIAMMNHAHLLFIQVKSNYIRLFVIGYSKKKMIITLIKEGILLLCVFFITSTIGYIAVASNFADLGVLFGEYEPIKFSVTPILYGSIIITLVFGIQYAIYIYQVLHIRVSEVIKAY</sequence>
<keyword evidence="2" id="KW-1185">Reference proteome</keyword>
<dbReference type="Proteomes" id="UP000620133">
    <property type="component" value="Chromosome"/>
</dbReference>
<evidence type="ECO:0000313" key="2">
    <source>
        <dbReference type="Proteomes" id="UP000620133"/>
    </source>
</evidence>
<gene>
    <name evidence="1" type="ORF">MPAN_015170</name>
</gene>
<name>A0A7U9XWN9_9MOLU</name>
<dbReference type="KEGG" id="manr:MPAN_015170"/>
<accession>A0A7U9XWN9</accession>
<dbReference type="EMBL" id="AP024412">
    <property type="protein sequence ID" value="BCR36624.1"/>
    <property type="molecule type" value="Genomic_DNA"/>
</dbReference>
<organism evidence="1 2">
    <name type="scientific">Mariniplasma anaerobium</name>
    <dbReference type="NCBI Taxonomy" id="2735436"/>
    <lineage>
        <taxon>Bacteria</taxon>
        <taxon>Bacillati</taxon>
        <taxon>Mycoplasmatota</taxon>
        <taxon>Mollicutes</taxon>
        <taxon>Acholeplasmatales</taxon>
        <taxon>Acholeplasmataceae</taxon>
        <taxon>Mariniplasma</taxon>
    </lineage>
</organism>